<evidence type="ECO:0008006" key="3">
    <source>
        <dbReference type="Google" id="ProtNLM"/>
    </source>
</evidence>
<protein>
    <recommendedName>
        <fullName evidence="3">Glyoxalase</fullName>
    </recommendedName>
</protein>
<evidence type="ECO:0000313" key="1">
    <source>
        <dbReference type="EMBL" id="TPG35747.1"/>
    </source>
</evidence>
<keyword evidence="2" id="KW-1185">Reference proteome</keyword>
<organism evidence="1 2">
    <name type="scientific">Mycolicibacterium hodleri</name>
    <dbReference type="NCBI Taxonomy" id="49897"/>
    <lineage>
        <taxon>Bacteria</taxon>
        <taxon>Bacillati</taxon>
        <taxon>Actinomycetota</taxon>
        <taxon>Actinomycetes</taxon>
        <taxon>Mycobacteriales</taxon>
        <taxon>Mycobacteriaceae</taxon>
        <taxon>Mycolicibacterium</taxon>
    </lineage>
</organism>
<dbReference type="OrthoDB" id="4733790at2"/>
<evidence type="ECO:0000313" key="2">
    <source>
        <dbReference type="Proteomes" id="UP000320095"/>
    </source>
</evidence>
<name>A0A502EE66_9MYCO</name>
<dbReference type="InterPro" id="IPR029068">
    <property type="entry name" value="Glyas_Bleomycin-R_OHBP_Dase"/>
</dbReference>
<sequence length="150" mass="16327">MTHEWDSMRAWWGTLLGADPRTVGHRTAVVETAGLRVVIEHSDIAMNANPEVAGVISLTVSAPSAIAALDTHRRLVAIGSRHHRATDDVSGVRLWYRDPNGTDVAVRLPFDADANNRRGQEIDPDRIVTRLQAAAESAKAVHAEGESDYT</sequence>
<dbReference type="SUPFAM" id="SSF54593">
    <property type="entry name" value="Glyoxalase/Bleomycin resistance protein/Dihydroxybiphenyl dioxygenase"/>
    <property type="match status" value="1"/>
</dbReference>
<dbReference type="Proteomes" id="UP000320095">
    <property type="component" value="Unassembled WGS sequence"/>
</dbReference>
<reference evidence="1 2" key="1">
    <citation type="journal article" date="2019" name="Environ. Microbiol.">
        <title>Species interactions and distinct microbial communities in high Arctic permafrost affected cryosols are associated with the CH4 and CO2 gas fluxes.</title>
        <authorList>
            <person name="Altshuler I."/>
            <person name="Hamel J."/>
            <person name="Turney S."/>
            <person name="Magnuson E."/>
            <person name="Levesque R."/>
            <person name="Greer C."/>
            <person name="Whyte L.G."/>
        </authorList>
    </citation>
    <scope>NUCLEOTIDE SEQUENCE [LARGE SCALE GENOMIC DNA]</scope>
    <source>
        <strain evidence="1 2">S5.20</strain>
    </source>
</reference>
<dbReference type="RefSeq" id="WP_140689039.1">
    <property type="nucleotide sequence ID" value="NZ_RCZG01000002.1"/>
</dbReference>
<dbReference type="EMBL" id="RCZG01000002">
    <property type="protein sequence ID" value="TPG35747.1"/>
    <property type="molecule type" value="Genomic_DNA"/>
</dbReference>
<gene>
    <name evidence="1" type="ORF">EAH80_06680</name>
</gene>
<accession>A0A502EE66</accession>
<dbReference type="AlphaFoldDB" id="A0A502EE66"/>
<comment type="caution">
    <text evidence="1">The sequence shown here is derived from an EMBL/GenBank/DDBJ whole genome shotgun (WGS) entry which is preliminary data.</text>
</comment>
<proteinExistence type="predicted"/>